<keyword evidence="1" id="KW-0812">Transmembrane</keyword>
<sequence length="199" mass="22758">MSGQCIAPLPLPVWFPAAVSYGIAFASAVIIFIAYCIRERQLRQTFYGMMDEMEENEKQQEDEAEALGGFDGEVKVIQSMEKVGPHCSSPIPRSQVKVMMKRRSVSSSKPRSASMVKTQISPHLEGDLKYTIEVDRNHLATDLIEFLKYLIIIEVYRAQRMNPRQKQLQWVGNVSLHFFPKKSKNKKEHFAKTSCVKKC</sequence>
<dbReference type="AlphaFoldDB" id="A0A914PF09"/>
<protein>
    <submittedName>
        <fullName evidence="3">Uncharacterized protein</fullName>
    </submittedName>
</protein>
<proteinExistence type="predicted"/>
<feature type="transmembrane region" description="Helical" evidence="1">
    <location>
        <begin position="18"/>
        <end position="37"/>
    </location>
</feature>
<keyword evidence="2" id="KW-1185">Reference proteome</keyword>
<accession>A0A914PF09</accession>
<keyword evidence="1" id="KW-1133">Transmembrane helix</keyword>
<keyword evidence="1" id="KW-0472">Membrane</keyword>
<evidence type="ECO:0000313" key="3">
    <source>
        <dbReference type="WBParaSite" id="PDA_v2.g16272.t1"/>
    </source>
</evidence>
<reference evidence="3" key="1">
    <citation type="submission" date="2022-11" db="UniProtKB">
        <authorList>
            <consortium name="WormBaseParasite"/>
        </authorList>
    </citation>
    <scope>IDENTIFICATION</scope>
</reference>
<evidence type="ECO:0000313" key="2">
    <source>
        <dbReference type="Proteomes" id="UP000887578"/>
    </source>
</evidence>
<dbReference type="Proteomes" id="UP000887578">
    <property type="component" value="Unplaced"/>
</dbReference>
<dbReference type="WBParaSite" id="PDA_v2.g16272.t1">
    <property type="protein sequence ID" value="PDA_v2.g16272.t1"/>
    <property type="gene ID" value="PDA_v2.g16272"/>
</dbReference>
<name>A0A914PF09_9BILA</name>
<organism evidence="2 3">
    <name type="scientific">Panagrolaimus davidi</name>
    <dbReference type="NCBI Taxonomy" id="227884"/>
    <lineage>
        <taxon>Eukaryota</taxon>
        <taxon>Metazoa</taxon>
        <taxon>Ecdysozoa</taxon>
        <taxon>Nematoda</taxon>
        <taxon>Chromadorea</taxon>
        <taxon>Rhabditida</taxon>
        <taxon>Tylenchina</taxon>
        <taxon>Panagrolaimomorpha</taxon>
        <taxon>Panagrolaimoidea</taxon>
        <taxon>Panagrolaimidae</taxon>
        <taxon>Panagrolaimus</taxon>
    </lineage>
</organism>
<evidence type="ECO:0000256" key="1">
    <source>
        <dbReference type="SAM" id="Phobius"/>
    </source>
</evidence>